<gene>
    <name evidence="1" type="ORF">SDC9_57177</name>
</gene>
<accession>A0A644X3U9</accession>
<dbReference type="AlphaFoldDB" id="A0A644X3U9"/>
<protein>
    <submittedName>
        <fullName evidence="1">Uncharacterized protein</fullName>
    </submittedName>
</protein>
<dbReference type="EMBL" id="VSSQ01001748">
    <property type="protein sequence ID" value="MPM10842.1"/>
    <property type="molecule type" value="Genomic_DNA"/>
</dbReference>
<proteinExistence type="predicted"/>
<organism evidence="1">
    <name type="scientific">bioreactor metagenome</name>
    <dbReference type="NCBI Taxonomy" id="1076179"/>
    <lineage>
        <taxon>unclassified sequences</taxon>
        <taxon>metagenomes</taxon>
        <taxon>ecological metagenomes</taxon>
    </lineage>
</organism>
<name>A0A644X3U9_9ZZZZ</name>
<comment type="caution">
    <text evidence="1">The sequence shown here is derived from an EMBL/GenBank/DDBJ whole genome shotgun (WGS) entry which is preliminary data.</text>
</comment>
<sequence length="306" mass="34195">MPQSAQNIDAAFQRDIDEIALKAIAAFGLTFDQTAPPNGGLNDPLLRWVDFTTRYIPMIPRQILTSNKFPLRLPAEVEVGLHRIEHLLIHGGDVNPYQSKGLTLFNDTSGTKEQKRTDGLWADWGMHHLHLPLDPVMPGQSYSGRSDWLLFLMVSKSTVLFIDVKEHGEKNLFSQRDLMETYIRSWPNSAEQFRLKGVVGLARATPFTDEEHRELRTGGVNTSLEVDGKVYFAPSMGITTAVTSTRVGMLCDRIHAYTSLVAKQGARPEWLLQKKVRESGVVSPEFQLAMLVTGDLGIHEKTSVPS</sequence>
<reference evidence="1" key="1">
    <citation type="submission" date="2019-08" db="EMBL/GenBank/DDBJ databases">
        <authorList>
            <person name="Kucharzyk K."/>
            <person name="Murdoch R.W."/>
            <person name="Higgins S."/>
            <person name="Loffler F."/>
        </authorList>
    </citation>
    <scope>NUCLEOTIDE SEQUENCE</scope>
</reference>
<evidence type="ECO:0000313" key="1">
    <source>
        <dbReference type="EMBL" id="MPM10842.1"/>
    </source>
</evidence>